<reference evidence="1 2" key="1">
    <citation type="submission" date="2019-06" db="EMBL/GenBank/DDBJ databases">
        <title>Sequencing the genomes of 1000 actinobacteria strains.</title>
        <authorList>
            <person name="Klenk H.-P."/>
        </authorList>
    </citation>
    <scope>NUCLEOTIDE SEQUENCE [LARGE SCALE GENOMIC DNA]</scope>
    <source>
        <strain evidence="1 2">DSM 45679</strain>
    </source>
</reference>
<dbReference type="InterPro" id="IPR009078">
    <property type="entry name" value="Ferritin-like_SF"/>
</dbReference>
<dbReference type="OrthoDB" id="786532at2"/>
<dbReference type="InterPro" id="IPR025859">
    <property type="entry name" value="AurF/CmlI"/>
</dbReference>
<dbReference type="Gene3D" id="1.10.620.20">
    <property type="entry name" value="Ribonucleotide Reductase, subunit A"/>
    <property type="match status" value="1"/>
</dbReference>
<dbReference type="AlphaFoldDB" id="A0A542DKI5"/>
<dbReference type="InterPro" id="IPR012348">
    <property type="entry name" value="RNR-like"/>
</dbReference>
<organism evidence="1 2">
    <name type="scientific">Amycolatopsis cihanbeyliensis</name>
    <dbReference type="NCBI Taxonomy" id="1128664"/>
    <lineage>
        <taxon>Bacteria</taxon>
        <taxon>Bacillati</taxon>
        <taxon>Actinomycetota</taxon>
        <taxon>Actinomycetes</taxon>
        <taxon>Pseudonocardiales</taxon>
        <taxon>Pseudonocardiaceae</taxon>
        <taxon>Amycolatopsis</taxon>
    </lineage>
</organism>
<dbReference type="SUPFAM" id="SSF47240">
    <property type="entry name" value="Ferritin-like"/>
    <property type="match status" value="1"/>
</dbReference>
<dbReference type="RefSeq" id="WP_141999382.1">
    <property type="nucleotide sequence ID" value="NZ_VFML01000001.1"/>
</dbReference>
<dbReference type="EMBL" id="VFML01000001">
    <property type="protein sequence ID" value="TQJ03610.1"/>
    <property type="molecule type" value="Genomic_DNA"/>
</dbReference>
<proteinExistence type="predicted"/>
<accession>A0A542DKI5</accession>
<comment type="caution">
    <text evidence="1">The sequence shown here is derived from an EMBL/GenBank/DDBJ whole genome shotgun (WGS) entry which is preliminary data.</text>
</comment>
<evidence type="ECO:0000313" key="2">
    <source>
        <dbReference type="Proteomes" id="UP000320876"/>
    </source>
</evidence>
<protein>
    <submittedName>
        <fullName evidence="1">Para-aminobenzoate N-oxygenase AurF</fullName>
    </submittedName>
</protein>
<sequence length="300" mass="34863">MSRRIPTPPDREVTAQRLQQSSARLNYDPDVDIDWDAPLDPDKFFVPEQLVTLYGTELWQRMSRQQRLELSKQEMINTVSVGIWFETILMQMLMRLAYRGDPRSRHVHYAYTEVAEECRHSTMFGRLIEKAGGKPYRQDLRWYVIGQALPFVLRGPSMWAATLMGEEVFDVLQRDTMRDENLQPIVRAVMRIHVTEEARHVRYAREDLLRGMGRVRRLDKEFARYVAAQGAMLLATALTRPAQYARAGLDPREARRQALANPHHREAKRHGAERVVRFLSDADLIGGPTRRLWLRSGLLG</sequence>
<gene>
    <name evidence="1" type="ORF">FB471_3372</name>
</gene>
<dbReference type="Pfam" id="PF11583">
    <property type="entry name" value="AurF"/>
    <property type="match status" value="1"/>
</dbReference>
<keyword evidence="2" id="KW-1185">Reference proteome</keyword>
<evidence type="ECO:0000313" key="1">
    <source>
        <dbReference type="EMBL" id="TQJ03610.1"/>
    </source>
</evidence>
<dbReference type="GO" id="GO:0016491">
    <property type="term" value="F:oxidoreductase activity"/>
    <property type="evidence" value="ECO:0007669"/>
    <property type="project" value="InterPro"/>
</dbReference>
<dbReference type="Proteomes" id="UP000320876">
    <property type="component" value="Unassembled WGS sequence"/>
</dbReference>
<name>A0A542DKI5_AMYCI</name>